<dbReference type="EMBL" id="VWPK01000056">
    <property type="protein sequence ID" value="KAA5609207.1"/>
    <property type="molecule type" value="Genomic_DNA"/>
</dbReference>
<feature type="chain" id="PRO_5024423599" description="Lipoprotein" evidence="2">
    <location>
        <begin position="21"/>
        <end position="59"/>
    </location>
</feature>
<organism evidence="3 4">
    <name type="scientific">Rhodovastum atsumiense</name>
    <dbReference type="NCBI Taxonomy" id="504468"/>
    <lineage>
        <taxon>Bacteria</taxon>
        <taxon>Pseudomonadati</taxon>
        <taxon>Pseudomonadota</taxon>
        <taxon>Alphaproteobacteria</taxon>
        <taxon>Acetobacterales</taxon>
        <taxon>Acetobacteraceae</taxon>
        <taxon>Rhodovastum</taxon>
    </lineage>
</organism>
<comment type="caution">
    <text evidence="3">The sequence shown here is derived from an EMBL/GenBank/DDBJ whole genome shotgun (WGS) entry which is preliminary data.</text>
</comment>
<feature type="signal peptide" evidence="2">
    <location>
        <begin position="1"/>
        <end position="20"/>
    </location>
</feature>
<reference evidence="3 4" key="1">
    <citation type="submission" date="2019-09" db="EMBL/GenBank/DDBJ databases">
        <title>Genome sequence of Rhodovastum atsumiense, a diverse member of the Acetobacteraceae family of non-sulfur purple photosynthetic bacteria.</title>
        <authorList>
            <person name="Meyer T."/>
            <person name="Kyndt J."/>
        </authorList>
    </citation>
    <scope>NUCLEOTIDE SEQUENCE [LARGE SCALE GENOMIC DNA]</scope>
    <source>
        <strain evidence="3 4">DSM 21279</strain>
    </source>
</reference>
<accession>A0A5M6IMM8</accession>
<evidence type="ECO:0000256" key="1">
    <source>
        <dbReference type="SAM" id="MobiDB-lite"/>
    </source>
</evidence>
<evidence type="ECO:0000256" key="2">
    <source>
        <dbReference type="SAM" id="SignalP"/>
    </source>
</evidence>
<feature type="region of interest" description="Disordered" evidence="1">
    <location>
        <begin position="31"/>
        <end position="59"/>
    </location>
</feature>
<name>A0A5M6IMM8_9PROT</name>
<evidence type="ECO:0000313" key="3">
    <source>
        <dbReference type="EMBL" id="KAA5609207.1"/>
    </source>
</evidence>
<dbReference type="AlphaFoldDB" id="A0A5M6IMM8"/>
<dbReference type="Proteomes" id="UP000325255">
    <property type="component" value="Unassembled WGS sequence"/>
</dbReference>
<evidence type="ECO:0008006" key="5">
    <source>
        <dbReference type="Google" id="ProtNLM"/>
    </source>
</evidence>
<keyword evidence="4" id="KW-1185">Reference proteome</keyword>
<evidence type="ECO:0000313" key="4">
    <source>
        <dbReference type="Proteomes" id="UP000325255"/>
    </source>
</evidence>
<keyword evidence="2" id="KW-0732">Signal</keyword>
<gene>
    <name evidence="3" type="ORF">F1189_25260</name>
</gene>
<dbReference type="PROSITE" id="PS51257">
    <property type="entry name" value="PROKAR_LIPOPROTEIN"/>
    <property type="match status" value="1"/>
</dbReference>
<dbReference type="RefSeq" id="WP_150044082.1">
    <property type="nucleotide sequence ID" value="NZ_OW485601.1"/>
</dbReference>
<protein>
    <recommendedName>
        <fullName evidence="5">Lipoprotein</fullName>
    </recommendedName>
</protein>
<proteinExistence type="predicted"/>
<sequence>MTAKVILVIMLLTGIGCTLAACAGIPGNPVTTPTDLTGRDAPGAGSNGAGSVIGSGRRG</sequence>